<comment type="similarity">
    <text evidence="5">Belongs to the zinc-containing alcohol dehydrogenase family.</text>
</comment>
<evidence type="ECO:0000313" key="8">
    <source>
        <dbReference type="Proteomes" id="UP000231451"/>
    </source>
</evidence>
<accession>A0A2M9HE72</accession>
<sequence>MGRQTQLGAAIPAAMTAVVKTQAGPGLSLETVPVPDPGPGDVLVRIRRAAVCATDRHIEEWTSWAQARMHPPIIIGHECSGVIVAVGGGVPSDRIGERVAVESHFGCNDCSQCRAGRAHLCERARLFGATVPGCFAQYAVVQSDSAIALPDSISDVQGSVLEPMGAAVHGVDVAKVRGNEVLVVGCGPIGLFAIAAARAFGANRITAVDLYDAKLERARLMGADEVINDGGDGSGGNGVGDGAETFGVFDVAINCCDDNQAVRKAIRSLRKGGRIVSVGLPQGVFSLDLSEEILYREITLAGTSGRLIPRTWDQCLGLLSDGLDITPALGNTHTLEHIDRAFADMRAGVPGKPLLKIEAD</sequence>
<dbReference type="InterPro" id="IPR050129">
    <property type="entry name" value="Zn_alcohol_dh"/>
</dbReference>
<evidence type="ECO:0000256" key="1">
    <source>
        <dbReference type="ARBA" id="ARBA00001947"/>
    </source>
</evidence>
<dbReference type="Pfam" id="PF08240">
    <property type="entry name" value="ADH_N"/>
    <property type="match status" value="1"/>
</dbReference>
<dbReference type="SUPFAM" id="SSF51735">
    <property type="entry name" value="NAD(P)-binding Rossmann-fold domains"/>
    <property type="match status" value="1"/>
</dbReference>
<gene>
    <name evidence="7" type="primary">tdh</name>
    <name evidence="7" type="ORF">CSQ87_05765</name>
</gene>
<feature type="domain" description="Enoyl reductase (ER)" evidence="6">
    <location>
        <begin position="24"/>
        <end position="355"/>
    </location>
</feature>
<proteinExistence type="inferred from homology"/>
<dbReference type="InterPro" id="IPR020843">
    <property type="entry name" value="ER"/>
</dbReference>
<dbReference type="Gene3D" id="3.40.50.720">
    <property type="entry name" value="NAD(P)-binding Rossmann-like Domain"/>
    <property type="match status" value="1"/>
</dbReference>
<dbReference type="SMART" id="SM00829">
    <property type="entry name" value="PKS_ER"/>
    <property type="match status" value="1"/>
</dbReference>
<dbReference type="InterPro" id="IPR002328">
    <property type="entry name" value="ADH_Zn_CS"/>
</dbReference>
<evidence type="ECO:0000256" key="2">
    <source>
        <dbReference type="ARBA" id="ARBA00022723"/>
    </source>
</evidence>
<dbReference type="GO" id="GO:0008270">
    <property type="term" value="F:zinc ion binding"/>
    <property type="evidence" value="ECO:0007669"/>
    <property type="project" value="InterPro"/>
</dbReference>
<comment type="caution">
    <text evidence="7">The sequence shown here is derived from an EMBL/GenBank/DDBJ whole genome shotgun (WGS) entry which is preliminary data.</text>
</comment>
<dbReference type="Pfam" id="PF00107">
    <property type="entry name" value="ADH_zinc_N"/>
    <property type="match status" value="1"/>
</dbReference>
<protein>
    <submittedName>
        <fullName evidence="7">L-threonine 3-dehydrogenase</fullName>
        <ecNumber evidence="7">1.1.1.103</ecNumber>
    </submittedName>
</protein>
<dbReference type="GO" id="GO:0008743">
    <property type="term" value="F:L-threonine 3-dehydrogenase activity"/>
    <property type="evidence" value="ECO:0007669"/>
    <property type="project" value="UniProtKB-EC"/>
</dbReference>
<keyword evidence="2 5" id="KW-0479">Metal-binding</keyword>
<dbReference type="InterPro" id="IPR036291">
    <property type="entry name" value="NAD(P)-bd_dom_sf"/>
</dbReference>
<evidence type="ECO:0000256" key="4">
    <source>
        <dbReference type="ARBA" id="ARBA00023002"/>
    </source>
</evidence>
<evidence type="ECO:0000313" key="7">
    <source>
        <dbReference type="EMBL" id="PJM75108.1"/>
    </source>
</evidence>
<dbReference type="EMBL" id="PEBK01000005">
    <property type="protein sequence ID" value="PJM75108.1"/>
    <property type="molecule type" value="Genomic_DNA"/>
</dbReference>
<keyword evidence="4 7" id="KW-0560">Oxidoreductase</keyword>
<evidence type="ECO:0000256" key="5">
    <source>
        <dbReference type="RuleBase" id="RU361277"/>
    </source>
</evidence>
<dbReference type="PANTHER" id="PTHR43401">
    <property type="entry name" value="L-THREONINE 3-DEHYDROGENASE"/>
    <property type="match status" value="1"/>
</dbReference>
<dbReference type="EC" id="1.1.1.103" evidence="7"/>
<dbReference type="SUPFAM" id="SSF50129">
    <property type="entry name" value="GroES-like"/>
    <property type="match status" value="1"/>
</dbReference>
<dbReference type="InterPro" id="IPR011032">
    <property type="entry name" value="GroES-like_sf"/>
</dbReference>
<keyword evidence="8" id="KW-1185">Reference proteome</keyword>
<dbReference type="PANTHER" id="PTHR43401:SF2">
    <property type="entry name" value="L-THREONINE 3-DEHYDROGENASE"/>
    <property type="match status" value="1"/>
</dbReference>
<dbReference type="Proteomes" id="UP000231451">
    <property type="component" value="Unassembled WGS sequence"/>
</dbReference>
<dbReference type="InterPro" id="IPR013149">
    <property type="entry name" value="ADH-like_C"/>
</dbReference>
<comment type="cofactor">
    <cofactor evidence="1 5">
        <name>Zn(2+)</name>
        <dbReference type="ChEBI" id="CHEBI:29105"/>
    </cofactor>
</comment>
<organism evidence="7 8">
    <name type="scientific">Bifidobacterium simiarum</name>
    <dbReference type="NCBI Taxonomy" id="2045441"/>
    <lineage>
        <taxon>Bacteria</taxon>
        <taxon>Bacillati</taxon>
        <taxon>Actinomycetota</taxon>
        <taxon>Actinomycetes</taxon>
        <taxon>Bifidobacteriales</taxon>
        <taxon>Bifidobacteriaceae</taxon>
        <taxon>Bifidobacterium</taxon>
    </lineage>
</organism>
<dbReference type="PROSITE" id="PS00059">
    <property type="entry name" value="ADH_ZINC"/>
    <property type="match status" value="1"/>
</dbReference>
<dbReference type="AlphaFoldDB" id="A0A2M9HE72"/>
<dbReference type="RefSeq" id="WP_100512934.1">
    <property type="nucleotide sequence ID" value="NZ_PEBK01000005.1"/>
</dbReference>
<dbReference type="OrthoDB" id="241504at2"/>
<reference evidence="7 8" key="1">
    <citation type="submission" date="2017-10" db="EMBL/GenBank/DDBJ databases">
        <title>Draft genome sequences of strains TRE 1, TRE 9, TRE H and TRI 7, isolated from tamarins, belonging to four potential novel Bifidobacterium species.</title>
        <authorList>
            <person name="Mattarelli P."/>
            <person name="Modesto M."/>
            <person name="Puglisi E."/>
            <person name="Morelli L."/>
            <person name="Spezio C."/>
            <person name="Bonetti A."/>
            <person name="Sandri C."/>
        </authorList>
    </citation>
    <scope>NUCLEOTIDE SEQUENCE [LARGE SCALE GENOMIC DNA]</scope>
    <source>
        <strain evidence="8">TRI7</strain>
    </source>
</reference>
<evidence type="ECO:0000259" key="6">
    <source>
        <dbReference type="SMART" id="SM00829"/>
    </source>
</evidence>
<dbReference type="InterPro" id="IPR013154">
    <property type="entry name" value="ADH-like_N"/>
</dbReference>
<keyword evidence="3 5" id="KW-0862">Zinc</keyword>
<name>A0A2M9HE72_9BIFI</name>
<evidence type="ECO:0000256" key="3">
    <source>
        <dbReference type="ARBA" id="ARBA00022833"/>
    </source>
</evidence>
<dbReference type="Gene3D" id="3.90.180.10">
    <property type="entry name" value="Medium-chain alcohol dehydrogenases, catalytic domain"/>
    <property type="match status" value="1"/>
</dbReference>